<sequence length="102" mass="11907">MYAWIGMEEKDYWKRGFWRWLQCLDKLLCLDNSLSALLHEEQCGTRHLAYDGGFASNFLSRSVLFSSFLLLLLLLHQQKHHAKITAAPSLQPSTPHLYQRNT</sequence>
<accession>A0A9P4P6J2</accession>
<keyword evidence="1" id="KW-0812">Transmembrane</keyword>
<dbReference type="EMBL" id="MU001516">
    <property type="protein sequence ID" value="KAF2437411.1"/>
    <property type="molecule type" value="Genomic_DNA"/>
</dbReference>
<dbReference type="Proteomes" id="UP000799764">
    <property type="component" value="Unassembled WGS sequence"/>
</dbReference>
<reference evidence="2" key="1">
    <citation type="journal article" date="2020" name="Stud. Mycol.">
        <title>101 Dothideomycetes genomes: a test case for predicting lifestyles and emergence of pathogens.</title>
        <authorList>
            <person name="Haridas S."/>
            <person name="Albert R."/>
            <person name="Binder M."/>
            <person name="Bloem J."/>
            <person name="Labutti K."/>
            <person name="Salamov A."/>
            <person name="Andreopoulos B."/>
            <person name="Baker S."/>
            <person name="Barry K."/>
            <person name="Bills G."/>
            <person name="Bluhm B."/>
            <person name="Cannon C."/>
            <person name="Castanera R."/>
            <person name="Culley D."/>
            <person name="Daum C."/>
            <person name="Ezra D."/>
            <person name="Gonzalez J."/>
            <person name="Henrissat B."/>
            <person name="Kuo A."/>
            <person name="Liang C."/>
            <person name="Lipzen A."/>
            <person name="Lutzoni F."/>
            <person name="Magnuson J."/>
            <person name="Mondo S."/>
            <person name="Nolan M."/>
            <person name="Ohm R."/>
            <person name="Pangilinan J."/>
            <person name="Park H.-J."/>
            <person name="Ramirez L."/>
            <person name="Alfaro M."/>
            <person name="Sun H."/>
            <person name="Tritt A."/>
            <person name="Yoshinaga Y."/>
            <person name="Zwiers L.-H."/>
            <person name="Turgeon B."/>
            <person name="Goodwin S."/>
            <person name="Spatafora J."/>
            <person name="Crous P."/>
            <person name="Grigoriev I."/>
        </authorList>
    </citation>
    <scope>NUCLEOTIDE SEQUENCE</scope>
    <source>
        <strain evidence="2">CBS 690.94</strain>
    </source>
</reference>
<gene>
    <name evidence="2" type="ORF">P171DRAFT_182366</name>
</gene>
<comment type="caution">
    <text evidence="2">The sequence shown here is derived from an EMBL/GenBank/DDBJ whole genome shotgun (WGS) entry which is preliminary data.</text>
</comment>
<keyword evidence="3" id="KW-1185">Reference proteome</keyword>
<evidence type="ECO:0000313" key="3">
    <source>
        <dbReference type="Proteomes" id="UP000799764"/>
    </source>
</evidence>
<proteinExistence type="predicted"/>
<keyword evidence="1" id="KW-1133">Transmembrane helix</keyword>
<organism evidence="2 3">
    <name type="scientific">Karstenula rhodostoma CBS 690.94</name>
    <dbReference type="NCBI Taxonomy" id="1392251"/>
    <lineage>
        <taxon>Eukaryota</taxon>
        <taxon>Fungi</taxon>
        <taxon>Dikarya</taxon>
        <taxon>Ascomycota</taxon>
        <taxon>Pezizomycotina</taxon>
        <taxon>Dothideomycetes</taxon>
        <taxon>Pleosporomycetidae</taxon>
        <taxon>Pleosporales</taxon>
        <taxon>Massarineae</taxon>
        <taxon>Didymosphaeriaceae</taxon>
        <taxon>Karstenula</taxon>
    </lineage>
</organism>
<dbReference type="AlphaFoldDB" id="A0A9P4P6J2"/>
<feature type="transmembrane region" description="Helical" evidence="1">
    <location>
        <begin position="58"/>
        <end position="75"/>
    </location>
</feature>
<keyword evidence="1" id="KW-0472">Membrane</keyword>
<protein>
    <submittedName>
        <fullName evidence="2">Uncharacterized protein</fullName>
    </submittedName>
</protein>
<evidence type="ECO:0000313" key="2">
    <source>
        <dbReference type="EMBL" id="KAF2437411.1"/>
    </source>
</evidence>
<evidence type="ECO:0000256" key="1">
    <source>
        <dbReference type="SAM" id="Phobius"/>
    </source>
</evidence>
<name>A0A9P4P6J2_9PLEO</name>